<dbReference type="OrthoDB" id="663011at2"/>
<dbReference type="CDD" id="cd00038">
    <property type="entry name" value="CAP_ED"/>
    <property type="match status" value="1"/>
</dbReference>
<dbReference type="EMBL" id="QPIW01000002">
    <property type="protein sequence ID" value="RDB07437.1"/>
    <property type="molecule type" value="Genomic_DNA"/>
</dbReference>
<organism evidence="2 3">
    <name type="scientific">Runella aurantiaca</name>
    <dbReference type="NCBI Taxonomy" id="2282308"/>
    <lineage>
        <taxon>Bacteria</taxon>
        <taxon>Pseudomonadati</taxon>
        <taxon>Bacteroidota</taxon>
        <taxon>Cytophagia</taxon>
        <taxon>Cytophagales</taxon>
        <taxon>Spirosomataceae</taxon>
        <taxon>Runella</taxon>
    </lineage>
</organism>
<evidence type="ECO:0000259" key="1">
    <source>
        <dbReference type="Pfam" id="PF00027"/>
    </source>
</evidence>
<reference evidence="2 3" key="1">
    <citation type="submission" date="2018-07" db="EMBL/GenBank/DDBJ databases">
        <title>Genome analysis of Runella aurantiaca.</title>
        <authorList>
            <person name="Yang X."/>
        </authorList>
    </citation>
    <scope>NUCLEOTIDE SEQUENCE [LARGE SCALE GENOMIC DNA]</scope>
    <source>
        <strain evidence="2 3">YX9</strain>
    </source>
</reference>
<comment type="caution">
    <text evidence="2">The sequence shown here is derived from an EMBL/GenBank/DDBJ whole genome shotgun (WGS) entry which is preliminary data.</text>
</comment>
<dbReference type="InterPro" id="IPR000595">
    <property type="entry name" value="cNMP-bd_dom"/>
</dbReference>
<gene>
    <name evidence="2" type="ORF">DVG78_05400</name>
</gene>
<feature type="domain" description="Cyclic nucleotide-binding" evidence="1">
    <location>
        <begin position="56"/>
        <end position="123"/>
    </location>
</feature>
<name>A0A369IGG4_9BACT</name>
<dbReference type="Pfam" id="PF00027">
    <property type="entry name" value="cNMP_binding"/>
    <property type="match status" value="1"/>
</dbReference>
<sequence length="202" mass="24180">MQIYRSELSPAFVDIFLKEIGLKEDEFELVLSHFRREFLPRNFFYVKPGQINAFNSYLSKGSTRTYTINEKGEEHILYFSFEDWWIGDLESMITGKPSRLYCQAIEDCEILSISIAEFEKLKEQFPSLKHWHEERMRRYVFSVIHRLTEVKAFTPEERYLHLLKKHSQIFQRIPLHHIASYLGIEPASLSRLRRRISSKKNT</sequence>
<evidence type="ECO:0000313" key="2">
    <source>
        <dbReference type="EMBL" id="RDB07437.1"/>
    </source>
</evidence>
<dbReference type="InterPro" id="IPR018490">
    <property type="entry name" value="cNMP-bd_dom_sf"/>
</dbReference>
<evidence type="ECO:0000313" key="3">
    <source>
        <dbReference type="Proteomes" id="UP000253141"/>
    </source>
</evidence>
<dbReference type="SUPFAM" id="SSF51206">
    <property type="entry name" value="cAMP-binding domain-like"/>
    <property type="match status" value="1"/>
</dbReference>
<accession>A0A369IGG4</accession>
<dbReference type="Proteomes" id="UP000253141">
    <property type="component" value="Unassembled WGS sequence"/>
</dbReference>
<keyword evidence="3" id="KW-1185">Reference proteome</keyword>
<dbReference type="RefSeq" id="WP_114460010.1">
    <property type="nucleotide sequence ID" value="NZ_QPIW01000002.1"/>
</dbReference>
<dbReference type="InterPro" id="IPR014710">
    <property type="entry name" value="RmlC-like_jellyroll"/>
</dbReference>
<proteinExistence type="predicted"/>
<dbReference type="AlphaFoldDB" id="A0A369IGG4"/>
<protein>
    <submittedName>
        <fullName evidence="2">Crp/Fnr family transcriptional regulator</fullName>
    </submittedName>
</protein>
<dbReference type="Gene3D" id="2.60.120.10">
    <property type="entry name" value="Jelly Rolls"/>
    <property type="match status" value="1"/>
</dbReference>